<name>A0AAD7XH75_9APHY</name>
<protein>
    <submittedName>
        <fullName evidence="2">Uncharacterized protein</fullName>
    </submittedName>
</protein>
<feature type="region of interest" description="Disordered" evidence="1">
    <location>
        <begin position="56"/>
        <end position="81"/>
    </location>
</feature>
<accession>A0AAD7XH75</accession>
<evidence type="ECO:0000313" key="3">
    <source>
        <dbReference type="Proteomes" id="UP001215151"/>
    </source>
</evidence>
<dbReference type="EMBL" id="JAPEVG010000001">
    <property type="protein sequence ID" value="KAJ8502317.1"/>
    <property type="molecule type" value="Genomic_DNA"/>
</dbReference>
<dbReference type="AlphaFoldDB" id="A0AAD7XH75"/>
<evidence type="ECO:0000256" key="1">
    <source>
        <dbReference type="SAM" id="MobiDB-lite"/>
    </source>
</evidence>
<organism evidence="2 3">
    <name type="scientific">Trametes cubensis</name>
    <dbReference type="NCBI Taxonomy" id="1111947"/>
    <lineage>
        <taxon>Eukaryota</taxon>
        <taxon>Fungi</taxon>
        <taxon>Dikarya</taxon>
        <taxon>Basidiomycota</taxon>
        <taxon>Agaricomycotina</taxon>
        <taxon>Agaricomycetes</taxon>
        <taxon>Polyporales</taxon>
        <taxon>Polyporaceae</taxon>
        <taxon>Trametes</taxon>
    </lineage>
</organism>
<evidence type="ECO:0000313" key="2">
    <source>
        <dbReference type="EMBL" id="KAJ8502317.1"/>
    </source>
</evidence>
<dbReference type="Proteomes" id="UP001215151">
    <property type="component" value="Unassembled WGS sequence"/>
</dbReference>
<proteinExistence type="predicted"/>
<sequence>MVGTFMQTDYYTNVNKYPTKQELQNLVAQITVIPGCEDYNTDKAYAYFAGKRQQNGDTRAKIKKQGRAQQQPNQPQPPTSAEILYPTLVNEMSVLAKLDVLLTETPHPTDDVVKIWATRIGNGVWPEDIKTYAALKRARRPSEDAAVQPPRPHAMSTTASHLPTPESSISPEPHSTPTSPVVESSWGKVELEEDVKDQLVSDEEDEPSATLTQNEVQPGPQPIPGPSLTLIADELRKALYAPPEDSWTKPQMKNAWESRLRGNRYQVFLEDLRPLSAAGYQPETYVLDTTTHVLAGESAG</sequence>
<comment type="caution">
    <text evidence="2">The sequence shown here is derived from an EMBL/GenBank/DDBJ whole genome shotgun (WGS) entry which is preliminary data.</text>
</comment>
<feature type="region of interest" description="Disordered" evidence="1">
    <location>
        <begin position="137"/>
        <end position="222"/>
    </location>
</feature>
<keyword evidence="3" id="KW-1185">Reference proteome</keyword>
<feature type="compositionally biased region" description="Polar residues" evidence="1">
    <location>
        <begin position="155"/>
        <end position="182"/>
    </location>
</feature>
<gene>
    <name evidence="2" type="ORF">ONZ51_g63</name>
</gene>
<feature type="compositionally biased region" description="Acidic residues" evidence="1">
    <location>
        <begin position="191"/>
        <end position="207"/>
    </location>
</feature>
<reference evidence="2" key="1">
    <citation type="submission" date="2022-11" db="EMBL/GenBank/DDBJ databases">
        <title>Genome Sequence of Cubamyces cubensis.</title>
        <authorList>
            <person name="Buettner E."/>
        </authorList>
    </citation>
    <scope>NUCLEOTIDE SEQUENCE</scope>
    <source>
        <strain evidence="2">MPL-01</strain>
    </source>
</reference>